<keyword evidence="6" id="KW-1185">Reference proteome</keyword>
<dbReference type="Proteomes" id="UP000644507">
    <property type="component" value="Unassembled WGS sequence"/>
</dbReference>
<evidence type="ECO:0000256" key="1">
    <source>
        <dbReference type="ARBA" id="ARBA00022723"/>
    </source>
</evidence>
<dbReference type="GO" id="GO:0046872">
    <property type="term" value="F:metal ion binding"/>
    <property type="evidence" value="ECO:0007669"/>
    <property type="project" value="UniProtKB-KW"/>
</dbReference>
<proteinExistence type="predicted"/>
<evidence type="ECO:0000256" key="2">
    <source>
        <dbReference type="ARBA" id="ARBA00022801"/>
    </source>
</evidence>
<keyword evidence="2" id="KW-0378">Hydrolase</keyword>
<organism evidence="5 6">
    <name type="scientific">Roseibacillus persicicus</name>
    <dbReference type="NCBI Taxonomy" id="454148"/>
    <lineage>
        <taxon>Bacteria</taxon>
        <taxon>Pseudomonadati</taxon>
        <taxon>Verrucomicrobiota</taxon>
        <taxon>Verrucomicrobiia</taxon>
        <taxon>Verrucomicrobiales</taxon>
        <taxon>Verrucomicrobiaceae</taxon>
        <taxon>Roseibacillus</taxon>
    </lineage>
</organism>
<dbReference type="PANTHER" id="PTHR10587:SF133">
    <property type="entry name" value="CHITIN DEACETYLASE 1-RELATED"/>
    <property type="match status" value="1"/>
</dbReference>
<dbReference type="GO" id="GO:0016020">
    <property type="term" value="C:membrane"/>
    <property type="evidence" value="ECO:0007669"/>
    <property type="project" value="TreeGrafter"/>
</dbReference>
<reference evidence="5" key="1">
    <citation type="journal article" date="2014" name="Int. J. Syst. Evol. Microbiol.">
        <title>Complete genome sequence of Corynebacterium casei LMG S-19264T (=DSM 44701T), isolated from a smear-ripened cheese.</title>
        <authorList>
            <consortium name="US DOE Joint Genome Institute (JGI-PGF)"/>
            <person name="Walter F."/>
            <person name="Albersmeier A."/>
            <person name="Kalinowski J."/>
            <person name="Ruckert C."/>
        </authorList>
    </citation>
    <scope>NUCLEOTIDE SEQUENCE</scope>
    <source>
        <strain evidence="5">KCTC 12988</strain>
    </source>
</reference>
<dbReference type="Pfam" id="PF01522">
    <property type="entry name" value="Polysacc_deac_1"/>
    <property type="match status" value="1"/>
</dbReference>
<dbReference type="InterPro" id="IPR011330">
    <property type="entry name" value="Glyco_hydro/deAcase_b/a-brl"/>
</dbReference>
<evidence type="ECO:0000256" key="3">
    <source>
        <dbReference type="SAM" id="SignalP"/>
    </source>
</evidence>
<keyword evidence="1" id="KW-0479">Metal-binding</keyword>
<dbReference type="GO" id="GO:0016810">
    <property type="term" value="F:hydrolase activity, acting on carbon-nitrogen (but not peptide) bonds"/>
    <property type="evidence" value="ECO:0007669"/>
    <property type="project" value="InterPro"/>
</dbReference>
<gene>
    <name evidence="5" type="ORF">GCM10007100_33880</name>
</gene>
<dbReference type="PROSITE" id="PS51257">
    <property type="entry name" value="PROKAR_LIPOPROTEIN"/>
    <property type="match status" value="1"/>
</dbReference>
<dbReference type="InterPro" id="IPR002509">
    <property type="entry name" value="NODB_dom"/>
</dbReference>
<protein>
    <recommendedName>
        <fullName evidence="4">NodB homology domain-containing protein</fullName>
    </recommendedName>
</protein>
<name>A0A918WQ44_9BACT</name>
<dbReference type="RefSeq" id="WP_229809566.1">
    <property type="nucleotide sequence ID" value="NZ_BMXI01000016.1"/>
</dbReference>
<reference evidence="5" key="2">
    <citation type="submission" date="2020-09" db="EMBL/GenBank/DDBJ databases">
        <authorList>
            <person name="Sun Q."/>
            <person name="Kim S."/>
        </authorList>
    </citation>
    <scope>NUCLEOTIDE SEQUENCE</scope>
    <source>
        <strain evidence="5">KCTC 12988</strain>
    </source>
</reference>
<dbReference type="SUPFAM" id="SSF88713">
    <property type="entry name" value="Glycoside hydrolase/deacetylase"/>
    <property type="match status" value="1"/>
</dbReference>
<evidence type="ECO:0000259" key="4">
    <source>
        <dbReference type="PROSITE" id="PS51677"/>
    </source>
</evidence>
<dbReference type="EMBL" id="BMXI01000016">
    <property type="protein sequence ID" value="GHC63474.1"/>
    <property type="molecule type" value="Genomic_DNA"/>
</dbReference>
<dbReference type="GO" id="GO:0005975">
    <property type="term" value="P:carbohydrate metabolic process"/>
    <property type="evidence" value="ECO:0007669"/>
    <property type="project" value="InterPro"/>
</dbReference>
<accession>A0A918WQ44</accession>
<keyword evidence="3" id="KW-0732">Signal</keyword>
<dbReference type="PANTHER" id="PTHR10587">
    <property type="entry name" value="GLYCOSYL TRANSFERASE-RELATED"/>
    <property type="match status" value="1"/>
</dbReference>
<feature type="domain" description="NodB homology" evidence="4">
    <location>
        <begin position="83"/>
        <end position="261"/>
    </location>
</feature>
<comment type="caution">
    <text evidence="5">The sequence shown here is derived from an EMBL/GenBank/DDBJ whole genome shotgun (WGS) entry which is preliminary data.</text>
</comment>
<dbReference type="Gene3D" id="3.20.20.370">
    <property type="entry name" value="Glycoside hydrolase/deacetylase"/>
    <property type="match status" value="1"/>
</dbReference>
<dbReference type="AlphaFoldDB" id="A0A918WQ44"/>
<evidence type="ECO:0000313" key="5">
    <source>
        <dbReference type="EMBL" id="GHC63474.1"/>
    </source>
</evidence>
<dbReference type="PROSITE" id="PS51677">
    <property type="entry name" value="NODB"/>
    <property type="match status" value="1"/>
</dbReference>
<feature type="chain" id="PRO_5037181016" description="NodB homology domain-containing protein" evidence="3">
    <location>
        <begin position="19"/>
        <end position="275"/>
    </location>
</feature>
<evidence type="ECO:0000313" key="6">
    <source>
        <dbReference type="Proteomes" id="UP000644507"/>
    </source>
</evidence>
<feature type="signal peptide" evidence="3">
    <location>
        <begin position="1"/>
        <end position="18"/>
    </location>
</feature>
<sequence>MKRFFLLISGVLTLAACSAEKTIQAERATTPVTAPPRVTMKPNTAYRTPAYASPSAQNPAVSLPSNFSPDVGVSFSSVRNSGNYIAMTFDDGPHPKNTPRLLDMLRQRNIKATFYVIGKSVNQYPEIVRRIHAEGHELGNHTYNHPNLTKLSNAKVRQELDTTRDAIISAAGVKPRTMRPPYGALRTNQREMIHSEYGYPTILWDVDPLDWKRPGTAVVKSRILSGTSSGSIVLAHDLHSTTVDAMPSTFDALLAKGYRFVTVSQLLAMKEVSQN</sequence>
<dbReference type="InterPro" id="IPR050248">
    <property type="entry name" value="Polysacc_deacetylase_ArnD"/>
</dbReference>